<keyword evidence="4 8" id="KW-0521">NADP</keyword>
<feature type="binding site" evidence="8">
    <location>
        <position position="227"/>
    </location>
    <ligand>
        <name>NADP(+)</name>
        <dbReference type="ChEBI" id="CHEBI:58349"/>
    </ligand>
</feature>
<evidence type="ECO:0000256" key="6">
    <source>
        <dbReference type="ARBA" id="ARBA00023141"/>
    </source>
</evidence>
<dbReference type="GO" id="GO:0004764">
    <property type="term" value="F:shikimate 3-dehydrogenase (NADP+) activity"/>
    <property type="evidence" value="ECO:0007669"/>
    <property type="project" value="UniProtKB-UniRule"/>
</dbReference>
<dbReference type="RefSeq" id="WP_126723411.1">
    <property type="nucleotide sequence ID" value="NZ_RYZH01000001.1"/>
</dbReference>
<feature type="binding site" evidence="8">
    <location>
        <begin position="156"/>
        <end position="161"/>
    </location>
    <ligand>
        <name>NADP(+)</name>
        <dbReference type="ChEBI" id="CHEBI:58349"/>
    </ligand>
</feature>
<dbReference type="Gene3D" id="3.40.50.10860">
    <property type="entry name" value="Leucine Dehydrogenase, chain A, domain 1"/>
    <property type="match status" value="1"/>
</dbReference>
<evidence type="ECO:0000256" key="8">
    <source>
        <dbReference type="HAMAP-Rule" id="MF_00222"/>
    </source>
</evidence>
<feature type="active site" description="Proton acceptor" evidence="8">
    <location>
        <position position="73"/>
    </location>
</feature>
<comment type="pathway">
    <text evidence="1 8">Metabolic intermediate biosynthesis; chorismate biosynthesis; chorismate from D-erythrose 4-phosphate and phosphoenolpyruvate: step 4/7.</text>
</comment>
<dbReference type="GO" id="GO:0050661">
    <property type="term" value="F:NADP binding"/>
    <property type="evidence" value="ECO:0007669"/>
    <property type="project" value="InterPro"/>
</dbReference>
<dbReference type="Gene3D" id="3.40.50.720">
    <property type="entry name" value="NAD(P)-binding Rossmann-like Domain"/>
    <property type="match status" value="1"/>
</dbReference>
<dbReference type="InterPro" id="IPR022893">
    <property type="entry name" value="Shikimate_DH_fam"/>
</dbReference>
<dbReference type="SUPFAM" id="SSF51735">
    <property type="entry name" value="NAD(P)-binding Rossmann-fold domains"/>
    <property type="match status" value="1"/>
</dbReference>
<feature type="domain" description="Quinate/shikimate 5-dehydrogenase/glutamyl-tRNA reductase" evidence="9">
    <location>
        <begin position="122"/>
        <end position="200"/>
    </location>
</feature>
<feature type="domain" description="Shikimate dehydrogenase substrate binding N-terminal" evidence="10">
    <location>
        <begin position="14"/>
        <end position="96"/>
    </location>
</feature>
<dbReference type="GO" id="GO:0009073">
    <property type="term" value="P:aromatic amino acid family biosynthetic process"/>
    <property type="evidence" value="ECO:0007669"/>
    <property type="project" value="UniProtKB-KW"/>
</dbReference>
<dbReference type="GO" id="GO:0019632">
    <property type="term" value="P:shikimate metabolic process"/>
    <property type="evidence" value="ECO:0007669"/>
    <property type="project" value="InterPro"/>
</dbReference>
<organism evidence="12 13">
    <name type="scientific">Tautonia sociabilis</name>
    <dbReference type="NCBI Taxonomy" id="2080755"/>
    <lineage>
        <taxon>Bacteria</taxon>
        <taxon>Pseudomonadati</taxon>
        <taxon>Planctomycetota</taxon>
        <taxon>Planctomycetia</taxon>
        <taxon>Isosphaerales</taxon>
        <taxon>Isosphaeraceae</taxon>
        <taxon>Tautonia</taxon>
    </lineage>
</organism>
<comment type="subunit">
    <text evidence="8">Homodimer.</text>
</comment>
<feature type="binding site" evidence="8">
    <location>
        <position position="69"/>
    </location>
    <ligand>
        <name>shikimate</name>
        <dbReference type="ChEBI" id="CHEBI:36208"/>
    </ligand>
</feature>
<dbReference type="SUPFAM" id="SSF53223">
    <property type="entry name" value="Aminoacid dehydrogenase-like, N-terminal domain"/>
    <property type="match status" value="1"/>
</dbReference>
<comment type="caution">
    <text evidence="12">The sequence shown here is derived from an EMBL/GenBank/DDBJ whole genome shotgun (WGS) entry which is preliminary data.</text>
</comment>
<dbReference type="InterPro" id="IPR041121">
    <property type="entry name" value="SDH_C"/>
</dbReference>
<dbReference type="EC" id="1.1.1.25" evidence="2 8"/>
<evidence type="ECO:0000256" key="7">
    <source>
        <dbReference type="ARBA" id="ARBA00049442"/>
    </source>
</evidence>
<reference evidence="12 13" key="1">
    <citation type="submission" date="2018-12" db="EMBL/GenBank/DDBJ databases">
        <authorList>
            <person name="Toschakov S.V."/>
        </authorList>
    </citation>
    <scope>NUCLEOTIDE SEQUENCE [LARGE SCALE GENOMIC DNA]</scope>
    <source>
        <strain evidence="12 13">GM2012</strain>
    </source>
</reference>
<dbReference type="GO" id="GO:0005829">
    <property type="term" value="C:cytosol"/>
    <property type="evidence" value="ECO:0007669"/>
    <property type="project" value="TreeGrafter"/>
</dbReference>
<dbReference type="InterPro" id="IPR006151">
    <property type="entry name" value="Shikm_DH/Glu-tRNA_Rdtase"/>
</dbReference>
<dbReference type="PANTHER" id="PTHR21089">
    <property type="entry name" value="SHIKIMATE DEHYDROGENASE"/>
    <property type="match status" value="1"/>
</dbReference>
<keyword evidence="5 8" id="KW-0560">Oxidoreductase</keyword>
<keyword evidence="3 8" id="KW-0028">Amino-acid biosynthesis</keyword>
<evidence type="ECO:0000256" key="3">
    <source>
        <dbReference type="ARBA" id="ARBA00022605"/>
    </source>
</evidence>
<dbReference type="EMBL" id="RYZH01000001">
    <property type="protein sequence ID" value="RUL89736.1"/>
    <property type="molecule type" value="Genomic_DNA"/>
</dbReference>
<feature type="binding site" evidence="8">
    <location>
        <position position="109"/>
    </location>
    <ligand>
        <name>shikimate</name>
        <dbReference type="ChEBI" id="CHEBI:36208"/>
    </ligand>
</feature>
<accession>A0A432MRZ8</accession>
<evidence type="ECO:0000256" key="5">
    <source>
        <dbReference type="ARBA" id="ARBA00023002"/>
    </source>
</evidence>
<keyword evidence="6 8" id="KW-0057">Aromatic amino acid biosynthesis</keyword>
<proteinExistence type="inferred from homology"/>
<dbReference type="HAMAP" id="MF_00222">
    <property type="entry name" value="Shikimate_DH_AroE"/>
    <property type="match status" value="1"/>
</dbReference>
<dbReference type="NCBIfam" id="TIGR00507">
    <property type="entry name" value="aroE"/>
    <property type="match status" value="1"/>
</dbReference>
<dbReference type="GO" id="GO:0009423">
    <property type="term" value="P:chorismate biosynthetic process"/>
    <property type="evidence" value="ECO:0007669"/>
    <property type="project" value="UniProtKB-UniRule"/>
</dbReference>
<dbReference type="AlphaFoldDB" id="A0A432MRZ8"/>
<evidence type="ECO:0000313" key="12">
    <source>
        <dbReference type="EMBL" id="RUL89736.1"/>
    </source>
</evidence>
<evidence type="ECO:0000256" key="2">
    <source>
        <dbReference type="ARBA" id="ARBA00012962"/>
    </source>
</evidence>
<comment type="catalytic activity">
    <reaction evidence="7 8">
        <text>shikimate + NADP(+) = 3-dehydroshikimate + NADPH + H(+)</text>
        <dbReference type="Rhea" id="RHEA:17737"/>
        <dbReference type="ChEBI" id="CHEBI:15378"/>
        <dbReference type="ChEBI" id="CHEBI:16630"/>
        <dbReference type="ChEBI" id="CHEBI:36208"/>
        <dbReference type="ChEBI" id="CHEBI:57783"/>
        <dbReference type="ChEBI" id="CHEBI:58349"/>
        <dbReference type="EC" id="1.1.1.25"/>
    </reaction>
</comment>
<dbReference type="InterPro" id="IPR013708">
    <property type="entry name" value="Shikimate_DH-bd_N"/>
</dbReference>
<evidence type="ECO:0000313" key="13">
    <source>
        <dbReference type="Proteomes" id="UP000280296"/>
    </source>
</evidence>
<reference evidence="12 13" key="2">
    <citation type="submission" date="2019-01" db="EMBL/GenBank/DDBJ databases">
        <title>Tautonia sociabilis, a novel thermotolerant planctomycete of Isosphaeraceae family, isolated from a 4000 m deep subterranean habitat.</title>
        <authorList>
            <person name="Kovaleva O.L."/>
            <person name="Elcheninov A.G."/>
            <person name="Van Heerden E."/>
            <person name="Toshchakov S.V."/>
            <person name="Novikov A."/>
            <person name="Bonch-Osmolovskaya E.A."/>
            <person name="Kublanov I.V."/>
        </authorList>
    </citation>
    <scope>NUCLEOTIDE SEQUENCE [LARGE SCALE GENOMIC DNA]</scope>
    <source>
        <strain evidence="12 13">GM2012</strain>
    </source>
</reference>
<dbReference type="CDD" id="cd01065">
    <property type="entry name" value="NAD_bind_Shikimate_DH"/>
    <property type="match status" value="1"/>
</dbReference>
<dbReference type="OrthoDB" id="9792692at2"/>
<dbReference type="Proteomes" id="UP000280296">
    <property type="component" value="Unassembled WGS sequence"/>
</dbReference>
<name>A0A432MRZ8_9BACT</name>
<feature type="binding site" evidence="8">
    <location>
        <position position="94"/>
    </location>
    <ligand>
        <name>shikimate</name>
        <dbReference type="ChEBI" id="CHEBI:36208"/>
    </ligand>
</feature>
<comment type="caution">
    <text evidence="8">Lacks conserved residue(s) required for the propagation of feature annotation.</text>
</comment>
<feature type="binding site" evidence="8">
    <location>
        <begin position="132"/>
        <end position="136"/>
    </location>
    <ligand>
        <name>NADP(+)</name>
        <dbReference type="ChEBI" id="CHEBI:58349"/>
    </ligand>
</feature>
<sequence length="288" mass="30676">MPAQRSFLQGLVGVFGFPVAENPTQAMIEPAFADLGLDWRYLTVEVPPDRLPDAVRGARAMGWRGFNCTIPHKVAVIPMLDALSPAAEAIGAVNCVVLRDGQAIGENTDGKGFLQSLSSVRPVAGSRVVILGAGGAARAIGMELALSGASDLTIVNRTAQRGADLASRIRERSGVPCQFVPWEGRYRVGPEVDVLINATSIGLFSDVDALPAVDLDALRPGLLVCDVIPNPPRTPLLREAEARGCRTLDGLGMLVNQGVIGIQLWTGLDPRPEVMREALLDVFQPDDR</sequence>
<feature type="binding site" evidence="8">
    <location>
        <position position="250"/>
    </location>
    <ligand>
        <name>NADP(+)</name>
        <dbReference type="ChEBI" id="CHEBI:58349"/>
    </ligand>
</feature>
<gene>
    <name evidence="8 12" type="primary">aroE</name>
    <name evidence="12" type="ORF">TsocGM_00805</name>
</gene>
<dbReference type="PANTHER" id="PTHR21089:SF1">
    <property type="entry name" value="BIFUNCTIONAL 3-DEHYDROQUINATE DEHYDRATASE_SHIKIMATE DEHYDROGENASE, CHLOROPLASTIC"/>
    <property type="match status" value="1"/>
</dbReference>
<comment type="function">
    <text evidence="8">Involved in the biosynthesis of the chorismate, which leads to the biosynthesis of aromatic amino acids. Catalyzes the reversible NADPH linked reduction of 3-dehydroshikimate (DHSA) to yield shikimate (SA).</text>
</comment>
<evidence type="ECO:0000256" key="1">
    <source>
        <dbReference type="ARBA" id="ARBA00004871"/>
    </source>
</evidence>
<evidence type="ECO:0000259" key="9">
    <source>
        <dbReference type="Pfam" id="PF01488"/>
    </source>
</evidence>
<dbReference type="InterPro" id="IPR046346">
    <property type="entry name" value="Aminoacid_DH-like_N_sf"/>
</dbReference>
<dbReference type="Pfam" id="PF01488">
    <property type="entry name" value="Shikimate_DH"/>
    <property type="match status" value="1"/>
</dbReference>
<feature type="binding site" evidence="8">
    <location>
        <position position="257"/>
    </location>
    <ligand>
        <name>shikimate</name>
        <dbReference type="ChEBI" id="CHEBI:36208"/>
    </ligand>
</feature>
<evidence type="ECO:0000259" key="11">
    <source>
        <dbReference type="Pfam" id="PF18317"/>
    </source>
</evidence>
<dbReference type="GO" id="GO:0008652">
    <property type="term" value="P:amino acid biosynthetic process"/>
    <property type="evidence" value="ECO:0007669"/>
    <property type="project" value="UniProtKB-KW"/>
</dbReference>
<protein>
    <recommendedName>
        <fullName evidence="2 8">Shikimate dehydrogenase (NADP(+))</fullName>
        <shortName evidence="8">SDH</shortName>
        <ecNumber evidence="2 8">1.1.1.25</ecNumber>
    </recommendedName>
</protein>
<dbReference type="UniPathway" id="UPA00053">
    <property type="reaction ID" value="UER00087"/>
</dbReference>
<evidence type="ECO:0000256" key="4">
    <source>
        <dbReference type="ARBA" id="ARBA00022857"/>
    </source>
</evidence>
<dbReference type="Pfam" id="PF18317">
    <property type="entry name" value="SDH_C"/>
    <property type="match status" value="1"/>
</dbReference>
<dbReference type="InterPro" id="IPR011342">
    <property type="entry name" value="Shikimate_DH"/>
</dbReference>
<dbReference type="Pfam" id="PF08501">
    <property type="entry name" value="Shikimate_dh_N"/>
    <property type="match status" value="1"/>
</dbReference>
<comment type="similarity">
    <text evidence="8">Belongs to the shikimate dehydrogenase family.</text>
</comment>
<feature type="domain" description="SDH C-terminal" evidence="11">
    <location>
        <begin position="250"/>
        <end position="280"/>
    </location>
</feature>
<evidence type="ECO:0000259" key="10">
    <source>
        <dbReference type="Pfam" id="PF08501"/>
    </source>
</evidence>
<keyword evidence="13" id="KW-1185">Reference proteome</keyword>
<dbReference type="InterPro" id="IPR036291">
    <property type="entry name" value="NAD(P)-bd_dom_sf"/>
</dbReference>